<reference evidence="1" key="1">
    <citation type="journal article" date="2015" name="Nature">
        <title>Complex archaea that bridge the gap between prokaryotes and eukaryotes.</title>
        <authorList>
            <person name="Spang A."/>
            <person name="Saw J.H."/>
            <person name="Jorgensen S.L."/>
            <person name="Zaremba-Niedzwiedzka K."/>
            <person name="Martijn J."/>
            <person name="Lind A.E."/>
            <person name="van Eijk R."/>
            <person name="Schleper C."/>
            <person name="Guy L."/>
            <person name="Ettema T.J."/>
        </authorList>
    </citation>
    <scope>NUCLEOTIDE SEQUENCE</scope>
</reference>
<dbReference type="AlphaFoldDB" id="A0A0F9RVK9"/>
<gene>
    <name evidence="1" type="ORF">LCGC14_0547560</name>
</gene>
<accession>A0A0F9RVK9</accession>
<comment type="caution">
    <text evidence="1">The sequence shown here is derived from an EMBL/GenBank/DDBJ whole genome shotgun (WGS) entry which is preliminary data.</text>
</comment>
<dbReference type="EMBL" id="LAZR01000746">
    <property type="protein sequence ID" value="KKN58849.1"/>
    <property type="molecule type" value="Genomic_DNA"/>
</dbReference>
<sequence length="48" mass="5656">MMKYELPDGLNIEITKIIDNYNLYESREELINEAIRDKIINLTVDLKG</sequence>
<organism evidence="1">
    <name type="scientific">marine sediment metagenome</name>
    <dbReference type="NCBI Taxonomy" id="412755"/>
    <lineage>
        <taxon>unclassified sequences</taxon>
        <taxon>metagenomes</taxon>
        <taxon>ecological metagenomes</taxon>
    </lineage>
</organism>
<evidence type="ECO:0008006" key="2">
    <source>
        <dbReference type="Google" id="ProtNLM"/>
    </source>
</evidence>
<name>A0A0F9RVK9_9ZZZZ</name>
<evidence type="ECO:0000313" key="1">
    <source>
        <dbReference type="EMBL" id="KKN58849.1"/>
    </source>
</evidence>
<proteinExistence type="predicted"/>
<protein>
    <recommendedName>
        <fullName evidence="2">Ribbon-helix-helix protein CopG domain-containing protein</fullName>
    </recommendedName>
</protein>